<sequence>MAQKQALLAVHQVLEKCFRVIEQQQNLWESALTECIPILSSLSNLAEQLQACNKVVFMNTPFREFPDLQNRLKYKLTQAITINLETLGEKMSVMKKVRDTATNQVTTCFQMYEKHADTIGLPAVLERSCLCPSVADMLEWLQDVQRFYRRQYLSRMLLLKNISPANLANLQALPQSWSSVSEQMDQDLVTDTLLKVTYFMETCHSSKKGSSPELSQV</sequence>
<dbReference type="STRING" id="137246.A0A401SC66"/>
<comment type="caution">
    <text evidence="1">The sequence shown here is derived from an EMBL/GenBank/DDBJ whole genome shotgun (WGS) entry which is preliminary data.</text>
</comment>
<dbReference type="InterPro" id="IPR029159">
    <property type="entry name" value="CA109-like"/>
</dbReference>
<dbReference type="Proteomes" id="UP000287033">
    <property type="component" value="Unassembled WGS sequence"/>
</dbReference>
<dbReference type="Pfam" id="PF15011">
    <property type="entry name" value="CA109-like"/>
    <property type="match status" value="1"/>
</dbReference>
<organism evidence="1 2">
    <name type="scientific">Chiloscyllium punctatum</name>
    <name type="common">Brownbanded bambooshark</name>
    <name type="synonym">Hemiscyllium punctatum</name>
    <dbReference type="NCBI Taxonomy" id="137246"/>
    <lineage>
        <taxon>Eukaryota</taxon>
        <taxon>Metazoa</taxon>
        <taxon>Chordata</taxon>
        <taxon>Craniata</taxon>
        <taxon>Vertebrata</taxon>
        <taxon>Chondrichthyes</taxon>
        <taxon>Elasmobranchii</taxon>
        <taxon>Galeomorphii</taxon>
        <taxon>Galeoidea</taxon>
        <taxon>Orectolobiformes</taxon>
        <taxon>Hemiscylliidae</taxon>
        <taxon>Chiloscyllium</taxon>
    </lineage>
</organism>
<name>A0A401SC66_CHIPU</name>
<evidence type="ECO:0000313" key="2">
    <source>
        <dbReference type="Proteomes" id="UP000287033"/>
    </source>
</evidence>
<reference evidence="1 2" key="1">
    <citation type="journal article" date="2018" name="Nat. Ecol. Evol.">
        <title>Shark genomes provide insights into elasmobranch evolution and the origin of vertebrates.</title>
        <authorList>
            <person name="Hara Y"/>
            <person name="Yamaguchi K"/>
            <person name="Onimaru K"/>
            <person name="Kadota M"/>
            <person name="Koyanagi M"/>
            <person name="Keeley SD"/>
            <person name="Tatsumi K"/>
            <person name="Tanaka K"/>
            <person name="Motone F"/>
            <person name="Kageyama Y"/>
            <person name="Nozu R"/>
            <person name="Adachi N"/>
            <person name="Nishimura O"/>
            <person name="Nakagawa R"/>
            <person name="Tanegashima C"/>
            <person name="Kiyatake I"/>
            <person name="Matsumoto R"/>
            <person name="Murakumo K"/>
            <person name="Nishida K"/>
            <person name="Terakita A"/>
            <person name="Kuratani S"/>
            <person name="Sato K"/>
            <person name="Hyodo S Kuraku.S."/>
        </authorList>
    </citation>
    <scope>NUCLEOTIDE SEQUENCE [LARGE SCALE GENOMIC DNA]</scope>
</reference>
<dbReference type="OMA" id="SHVEQVF"/>
<proteinExistence type="predicted"/>
<dbReference type="GO" id="GO:0005737">
    <property type="term" value="C:cytoplasm"/>
    <property type="evidence" value="ECO:0007669"/>
    <property type="project" value="TreeGrafter"/>
</dbReference>
<dbReference type="PANTHER" id="PTHR16234">
    <property type="entry name" value="SIMILAR TO HYPOTHETICAL PROTEIN FLJ20508"/>
    <property type="match status" value="1"/>
</dbReference>
<gene>
    <name evidence="1" type="ORF">chiPu_0006407</name>
</gene>
<dbReference type="EMBL" id="BEZZ01000186">
    <property type="protein sequence ID" value="GCC27981.1"/>
    <property type="molecule type" value="Genomic_DNA"/>
</dbReference>
<dbReference type="OrthoDB" id="6605214at2759"/>
<dbReference type="PANTHER" id="PTHR16234:SF5">
    <property type="entry name" value="AFG2-INTERACTING RIBOSOME MATURATION FACTOR"/>
    <property type="match status" value="1"/>
</dbReference>
<evidence type="ECO:0000313" key="1">
    <source>
        <dbReference type="EMBL" id="GCC27981.1"/>
    </source>
</evidence>
<protein>
    <submittedName>
        <fullName evidence="1">Uncharacterized protein</fullName>
    </submittedName>
</protein>
<accession>A0A401SC66</accession>
<dbReference type="GO" id="GO:0005634">
    <property type="term" value="C:nucleus"/>
    <property type="evidence" value="ECO:0007669"/>
    <property type="project" value="TreeGrafter"/>
</dbReference>
<dbReference type="AlphaFoldDB" id="A0A401SC66"/>
<keyword evidence="2" id="KW-1185">Reference proteome</keyword>